<evidence type="ECO:0000313" key="2">
    <source>
        <dbReference type="EMBL" id="MFC4353950.1"/>
    </source>
</evidence>
<evidence type="ECO:0000259" key="1">
    <source>
        <dbReference type="PROSITE" id="PS50883"/>
    </source>
</evidence>
<accession>A0ABV8UTZ9</accession>
<dbReference type="EMBL" id="JBHSEF010000009">
    <property type="protein sequence ID" value="MFC4353950.1"/>
    <property type="molecule type" value="Genomic_DNA"/>
</dbReference>
<feature type="domain" description="EAL" evidence="1">
    <location>
        <begin position="1"/>
        <end position="206"/>
    </location>
</feature>
<dbReference type="InterPro" id="IPR035919">
    <property type="entry name" value="EAL_sf"/>
</dbReference>
<dbReference type="Pfam" id="PF00563">
    <property type="entry name" value="EAL"/>
    <property type="match status" value="1"/>
</dbReference>
<gene>
    <name evidence="2" type="ORF">ACFO0S_02565</name>
</gene>
<dbReference type="CDD" id="cd01948">
    <property type="entry name" value="EAL"/>
    <property type="match status" value="1"/>
</dbReference>
<dbReference type="SUPFAM" id="SSF141868">
    <property type="entry name" value="EAL domain-like"/>
    <property type="match status" value="1"/>
</dbReference>
<dbReference type="InterPro" id="IPR001633">
    <property type="entry name" value="EAL_dom"/>
</dbReference>
<dbReference type="RefSeq" id="WP_378139849.1">
    <property type="nucleotide sequence ID" value="NZ_JBHSEF010000009.1"/>
</dbReference>
<sequence length="215" mass="24807">MDHYLARQPIVDTDRNVIAYELLSRNSEENVYSDQDPHEATRRVLETAFHVMGLDYVSHGLPVFVNFTRDLIVNYRQLTIPPGSLTIEVLESIEFDEELLKALQHLKKAGYQLALDDFNCNSSVHGIPDILRTTDFIKIDFRAPFNQQQCTENLAKRSGKKLIAEKVETFEDYQRALDSGYTYFQGYFFGKPEVLYKKSTSLMIDDQIAVHLPHL</sequence>
<keyword evidence="3" id="KW-1185">Reference proteome</keyword>
<dbReference type="PROSITE" id="PS50883">
    <property type="entry name" value="EAL"/>
    <property type="match status" value="1"/>
</dbReference>
<name>A0ABV8UTZ9_9BACL</name>
<protein>
    <submittedName>
        <fullName evidence="2">EAL and HDOD domain-containing protein</fullName>
    </submittedName>
</protein>
<dbReference type="InterPro" id="IPR050706">
    <property type="entry name" value="Cyclic-di-GMP_PDE-like"/>
</dbReference>
<dbReference type="SMART" id="SM00052">
    <property type="entry name" value="EAL"/>
    <property type="match status" value="1"/>
</dbReference>
<proteinExistence type="predicted"/>
<comment type="caution">
    <text evidence="2">The sequence shown here is derived from an EMBL/GenBank/DDBJ whole genome shotgun (WGS) entry which is preliminary data.</text>
</comment>
<reference evidence="3" key="1">
    <citation type="journal article" date="2019" name="Int. J. Syst. Evol. Microbiol.">
        <title>The Global Catalogue of Microorganisms (GCM) 10K type strain sequencing project: providing services to taxonomists for standard genome sequencing and annotation.</title>
        <authorList>
            <consortium name="The Broad Institute Genomics Platform"/>
            <consortium name="The Broad Institute Genome Sequencing Center for Infectious Disease"/>
            <person name="Wu L."/>
            <person name="Ma J."/>
        </authorList>
    </citation>
    <scope>NUCLEOTIDE SEQUENCE [LARGE SCALE GENOMIC DNA]</scope>
    <source>
        <strain evidence="3">CCUG 50353</strain>
    </source>
</reference>
<dbReference type="PANTHER" id="PTHR33121:SF76">
    <property type="entry name" value="SIGNALING PROTEIN"/>
    <property type="match status" value="1"/>
</dbReference>
<dbReference type="Gene3D" id="3.20.20.450">
    <property type="entry name" value="EAL domain"/>
    <property type="match status" value="1"/>
</dbReference>
<dbReference type="Proteomes" id="UP001595733">
    <property type="component" value="Unassembled WGS sequence"/>
</dbReference>
<organism evidence="2 3">
    <name type="scientific">Chryseomicrobium palamuruense</name>
    <dbReference type="NCBI Taxonomy" id="682973"/>
    <lineage>
        <taxon>Bacteria</taxon>
        <taxon>Bacillati</taxon>
        <taxon>Bacillota</taxon>
        <taxon>Bacilli</taxon>
        <taxon>Bacillales</taxon>
        <taxon>Caryophanaceae</taxon>
        <taxon>Chryseomicrobium</taxon>
    </lineage>
</organism>
<evidence type="ECO:0000313" key="3">
    <source>
        <dbReference type="Proteomes" id="UP001595733"/>
    </source>
</evidence>
<dbReference type="PANTHER" id="PTHR33121">
    <property type="entry name" value="CYCLIC DI-GMP PHOSPHODIESTERASE PDEF"/>
    <property type="match status" value="1"/>
</dbReference>